<evidence type="ECO:0000259" key="2">
    <source>
        <dbReference type="Pfam" id="PF23343"/>
    </source>
</evidence>
<feature type="region of interest" description="Disordered" evidence="1">
    <location>
        <begin position="26"/>
        <end position="47"/>
    </location>
</feature>
<reference evidence="3" key="1">
    <citation type="submission" date="2019-11" db="EMBL/GenBank/DDBJ databases">
        <authorList>
            <person name="Feng L."/>
        </authorList>
    </citation>
    <scope>NUCLEOTIDE SEQUENCE</scope>
    <source>
        <strain evidence="3">ElimosumLFYP34</strain>
    </source>
</reference>
<dbReference type="InterPro" id="IPR056906">
    <property type="entry name" value="ORF2/G2P_dom"/>
</dbReference>
<gene>
    <name evidence="3" type="ORF">ELLFYP34_01944</name>
</gene>
<dbReference type="AlphaFoldDB" id="A0A6N2ZJV6"/>
<evidence type="ECO:0000256" key="1">
    <source>
        <dbReference type="SAM" id="MobiDB-lite"/>
    </source>
</evidence>
<dbReference type="EMBL" id="CACRTR010000003">
    <property type="protein sequence ID" value="VYT79769.1"/>
    <property type="molecule type" value="Genomic_DNA"/>
</dbReference>
<dbReference type="Pfam" id="PF23343">
    <property type="entry name" value="REP_ORF2-G2P"/>
    <property type="match status" value="1"/>
</dbReference>
<evidence type="ECO:0000313" key="3">
    <source>
        <dbReference type="EMBL" id="VYT79769.1"/>
    </source>
</evidence>
<feature type="domain" description="Replication-associated protein ORF2/G2P" evidence="2">
    <location>
        <begin position="79"/>
        <end position="166"/>
    </location>
</feature>
<proteinExistence type="predicted"/>
<accession>A0A6N2ZJV6</accession>
<protein>
    <recommendedName>
        <fullName evidence="2">Replication-associated protein ORF2/G2P domain-containing protein</fullName>
    </recommendedName>
</protein>
<organism evidence="3">
    <name type="scientific">Eubacterium limosum</name>
    <dbReference type="NCBI Taxonomy" id="1736"/>
    <lineage>
        <taxon>Bacteria</taxon>
        <taxon>Bacillati</taxon>
        <taxon>Bacillota</taxon>
        <taxon>Clostridia</taxon>
        <taxon>Eubacteriales</taxon>
        <taxon>Eubacteriaceae</taxon>
        <taxon>Eubacterium</taxon>
    </lineage>
</organism>
<sequence length="253" mass="30512">MYEKWTVEAGNTIEVKKTYAYREWQKGKPRARKSRPTTEAQKKVNRNKQEAQIRAYLNENFWEGDLHIVLPYRIPERPEERAEARAHLAKFHKDLRRHCKKAEIEYKYIAVTEVGKRGAFHHHIVLNKMDTAIIAKLWPYGTVQFNHLDNRADHKKLAHYLIKYTDYEFDHYEDRKGKRRFNTSHNLIRPEPKIKAVKAERWIREPKPKKGYYIDKESVYMGKNPFNGTPYQFYRMIRLDPVNPNEKRKVRKC</sequence>
<name>A0A6N2ZJV6_EUBLI</name>